<proteinExistence type="predicted"/>
<dbReference type="EMBL" id="SRLO01000003">
    <property type="protein sequence ID" value="TNN88986.1"/>
    <property type="molecule type" value="Genomic_DNA"/>
</dbReference>
<organism evidence="1 2">
    <name type="scientific">Liparis tanakae</name>
    <name type="common">Tanaka's snailfish</name>
    <dbReference type="NCBI Taxonomy" id="230148"/>
    <lineage>
        <taxon>Eukaryota</taxon>
        <taxon>Metazoa</taxon>
        <taxon>Chordata</taxon>
        <taxon>Craniata</taxon>
        <taxon>Vertebrata</taxon>
        <taxon>Euteleostomi</taxon>
        <taxon>Actinopterygii</taxon>
        <taxon>Neopterygii</taxon>
        <taxon>Teleostei</taxon>
        <taxon>Neoteleostei</taxon>
        <taxon>Acanthomorphata</taxon>
        <taxon>Eupercaria</taxon>
        <taxon>Perciformes</taxon>
        <taxon>Cottioidei</taxon>
        <taxon>Cottales</taxon>
        <taxon>Liparidae</taxon>
        <taxon>Liparis</taxon>
    </lineage>
</organism>
<evidence type="ECO:0000313" key="1">
    <source>
        <dbReference type="EMBL" id="TNN88986.1"/>
    </source>
</evidence>
<accession>A0A4Z2JFG4</accession>
<name>A0A4Z2JFG4_9TELE</name>
<keyword evidence="2" id="KW-1185">Reference proteome</keyword>
<dbReference type="Proteomes" id="UP000314294">
    <property type="component" value="Unassembled WGS sequence"/>
</dbReference>
<sequence length="75" mass="7887">MAGLEGAPGAVERHLHRGEGQIGHKILATLRITVLHLGQSSQLIEARCLGSGSEPRSAAARCSPQQHVTLSLRVA</sequence>
<comment type="caution">
    <text evidence="1">The sequence shown here is derived from an EMBL/GenBank/DDBJ whole genome shotgun (WGS) entry which is preliminary data.</text>
</comment>
<gene>
    <name evidence="1" type="ORF">EYF80_000864</name>
</gene>
<reference evidence="1 2" key="1">
    <citation type="submission" date="2019-03" db="EMBL/GenBank/DDBJ databases">
        <title>First draft genome of Liparis tanakae, snailfish: a comprehensive survey of snailfish specific genes.</title>
        <authorList>
            <person name="Kim W."/>
            <person name="Song I."/>
            <person name="Jeong J.-H."/>
            <person name="Kim D."/>
            <person name="Kim S."/>
            <person name="Ryu S."/>
            <person name="Song J.Y."/>
            <person name="Lee S.K."/>
        </authorList>
    </citation>
    <scope>NUCLEOTIDE SEQUENCE [LARGE SCALE GENOMIC DNA]</scope>
    <source>
        <tissue evidence="1">Muscle</tissue>
    </source>
</reference>
<evidence type="ECO:0000313" key="2">
    <source>
        <dbReference type="Proteomes" id="UP000314294"/>
    </source>
</evidence>
<protein>
    <submittedName>
        <fullName evidence="1">Uncharacterized protein</fullName>
    </submittedName>
</protein>
<dbReference type="AlphaFoldDB" id="A0A4Z2JFG4"/>